<name>A0A0C1EDL0_9BACT</name>
<protein>
    <submittedName>
        <fullName evidence="1">Uncharacterized protein</fullName>
    </submittedName>
</protein>
<dbReference type="PATRIC" id="fig|83552.4.peg.665"/>
<proteinExistence type="predicted"/>
<evidence type="ECO:0000313" key="1">
    <source>
        <dbReference type="EMBL" id="KIA78163.1"/>
    </source>
</evidence>
<dbReference type="AlphaFoldDB" id="A0A0C1EDL0"/>
<gene>
    <name evidence="1" type="ORF">DB43_EP00210</name>
</gene>
<organism evidence="1 2">
    <name type="scientific">Parachlamydia acanthamoebae</name>
    <dbReference type="NCBI Taxonomy" id="83552"/>
    <lineage>
        <taxon>Bacteria</taxon>
        <taxon>Pseudomonadati</taxon>
        <taxon>Chlamydiota</taxon>
        <taxon>Chlamydiia</taxon>
        <taxon>Parachlamydiales</taxon>
        <taxon>Parachlamydiaceae</taxon>
        <taxon>Parachlamydia</taxon>
    </lineage>
</organism>
<evidence type="ECO:0000313" key="2">
    <source>
        <dbReference type="Proteomes" id="UP000031307"/>
    </source>
</evidence>
<accession>A0A0C1EDL0</accession>
<comment type="caution">
    <text evidence="1">The sequence shown here is derived from an EMBL/GenBank/DDBJ whole genome shotgun (WGS) entry which is preliminary data.</text>
</comment>
<dbReference type="RefSeq" id="WP_006341792.1">
    <property type="nucleotide sequence ID" value="NZ_BAWW01000011.1"/>
</dbReference>
<reference evidence="1 2" key="1">
    <citation type="journal article" date="2014" name="Mol. Biol. Evol.">
        <title>Massive expansion of Ubiquitination-related gene families within the Chlamydiae.</title>
        <authorList>
            <person name="Domman D."/>
            <person name="Collingro A."/>
            <person name="Lagkouvardos I."/>
            <person name="Gehre L."/>
            <person name="Weinmaier T."/>
            <person name="Rattei T."/>
            <person name="Subtil A."/>
            <person name="Horn M."/>
        </authorList>
    </citation>
    <scope>NUCLEOTIDE SEQUENCE [LARGE SCALE GENOMIC DNA]</scope>
    <source>
        <strain evidence="1 2">OEW1</strain>
    </source>
</reference>
<dbReference type="EMBL" id="JSAM01000035">
    <property type="protein sequence ID" value="KIA78163.1"/>
    <property type="molecule type" value="Genomic_DNA"/>
</dbReference>
<dbReference type="OMA" id="CEIRSIH"/>
<sequence length="184" mass="21685">MIKQFSDYFWDQGIPIGRYPIGEAESTRISYKIVMDPYRKHISVEKYKGVQFISTIYDSLFLDFRHLKRGEQHSWQKIPIEETPTQTTCLIRNQDDRIVYKEVHSFVGHRCKQCEVFSAQDIKLSTQQVLYTELGDAFNGVILFDTEGKAVLLKKYAINEENGEFSEMLQEEWDMENFSFAKKK</sequence>
<dbReference type="Proteomes" id="UP000031307">
    <property type="component" value="Unassembled WGS sequence"/>
</dbReference>